<feature type="compositionally biased region" description="Polar residues" evidence="1">
    <location>
        <begin position="121"/>
        <end position="131"/>
    </location>
</feature>
<feature type="compositionally biased region" description="Polar residues" evidence="1">
    <location>
        <begin position="67"/>
        <end position="78"/>
    </location>
</feature>
<reference evidence="2 3" key="1">
    <citation type="submission" date="2024-05" db="EMBL/GenBank/DDBJ databases">
        <title>A draft genome resource for the thread blight pathogen Marasmius tenuissimus strain MS-2.</title>
        <authorList>
            <person name="Yulfo-Soto G.E."/>
            <person name="Baruah I.K."/>
            <person name="Amoako-Attah I."/>
            <person name="Bukari Y."/>
            <person name="Meinhardt L.W."/>
            <person name="Bailey B.A."/>
            <person name="Cohen S.P."/>
        </authorList>
    </citation>
    <scope>NUCLEOTIDE SEQUENCE [LARGE SCALE GENOMIC DNA]</scope>
    <source>
        <strain evidence="2 3">MS-2</strain>
    </source>
</reference>
<dbReference type="Proteomes" id="UP001437256">
    <property type="component" value="Unassembled WGS sequence"/>
</dbReference>
<keyword evidence="3" id="KW-1185">Reference proteome</keyword>
<evidence type="ECO:0000313" key="3">
    <source>
        <dbReference type="Proteomes" id="UP001437256"/>
    </source>
</evidence>
<evidence type="ECO:0000256" key="1">
    <source>
        <dbReference type="SAM" id="MobiDB-lite"/>
    </source>
</evidence>
<feature type="non-terminal residue" evidence="2">
    <location>
        <position position="170"/>
    </location>
</feature>
<gene>
    <name evidence="2" type="ORF">AAF712_016900</name>
</gene>
<comment type="caution">
    <text evidence="2">The sequence shown here is derived from an EMBL/GenBank/DDBJ whole genome shotgun (WGS) entry which is preliminary data.</text>
</comment>
<accession>A0ABR2Z4U3</accession>
<proteinExistence type="predicted"/>
<dbReference type="EMBL" id="JBBXMP010001771">
    <property type="protein sequence ID" value="KAL0056496.1"/>
    <property type="molecule type" value="Genomic_DNA"/>
</dbReference>
<feature type="region of interest" description="Disordered" evidence="1">
    <location>
        <begin position="119"/>
        <end position="170"/>
    </location>
</feature>
<feature type="compositionally biased region" description="Polar residues" evidence="1">
    <location>
        <begin position="161"/>
        <end position="170"/>
    </location>
</feature>
<sequence>MDQVESLETRLEQRRIALVSTVIIQVSTDDSALPPFTDDNTLVSTSADNTEVAAPVTDDFAPPPSRTIGSLVNSSQVEDPTDLSGEQLMDWDSDNDFGLAADDDDFGLAADAMAIDETQYVGGSTQTQRGAKTSEADAMTRAESVTEPETEEDKPPPPVKQPSTSNVKKT</sequence>
<evidence type="ECO:0000313" key="2">
    <source>
        <dbReference type="EMBL" id="KAL0056496.1"/>
    </source>
</evidence>
<organism evidence="2 3">
    <name type="scientific">Marasmius tenuissimus</name>
    <dbReference type="NCBI Taxonomy" id="585030"/>
    <lineage>
        <taxon>Eukaryota</taxon>
        <taxon>Fungi</taxon>
        <taxon>Dikarya</taxon>
        <taxon>Basidiomycota</taxon>
        <taxon>Agaricomycotina</taxon>
        <taxon>Agaricomycetes</taxon>
        <taxon>Agaricomycetidae</taxon>
        <taxon>Agaricales</taxon>
        <taxon>Marasmiineae</taxon>
        <taxon>Marasmiaceae</taxon>
        <taxon>Marasmius</taxon>
    </lineage>
</organism>
<feature type="region of interest" description="Disordered" evidence="1">
    <location>
        <begin position="47"/>
        <end position="85"/>
    </location>
</feature>
<name>A0ABR2Z4U3_9AGAR</name>
<protein>
    <submittedName>
        <fullName evidence="2">Uncharacterized protein</fullName>
    </submittedName>
</protein>